<proteinExistence type="predicted"/>
<evidence type="ECO:0000313" key="1">
    <source>
        <dbReference type="EMBL" id="GIY02654.1"/>
    </source>
</evidence>
<name>A0AAV4Q2E3_CAEEX</name>
<organism evidence="1 2">
    <name type="scientific">Caerostris extrusa</name>
    <name type="common">Bark spider</name>
    <name type="synonym">Caerostris bankana</name>
    <dbReference type="NCBI Taxonomy" id="172846"/>
    <lineage>
        <taxon>Eukaryota</taxon>
        <taxon>Metazoa</taxon>
        <taxon>Ecdysozoa</taxon>
        <taxon>Arthropoda</taxon>
        <taxon>Chelicerata</taxon>
        <taxon>Arachnida</taxon>
        <taxon>Araneae</taxon>
        <taxon>Araneomorphae</taxon>
        <taxon>Entelegynae</taxon>
        <taxon>Araneoidea</taxon>
        <taxon>Araneidae</taxon>
        <taxon>Caerostris</taxon>
    </lineage>
</organism>
<comment type="caution">
    <text evidence="1">The sequence shown here is derived from an EMBL/GenBank/DDBJ whole genome shotgun (WGS) entry which is preliminary data.</text>
</comment>
<dbReference type="Proteomes" id="UP001054945">
    <property type="component" value="Unassembled WGS sequence"/>
</dbReference>
<reference evidence="1 2" key="1">
    <citation type="submission" date="2021-06" db="EMBL/GenBank/DDBJ databases">
        <title>Caerostris extrusa draft genome.</title>
        <authorList>
            <person name="Kono N."/>
            <person name="Arakawa K."/>
        </authorList>
    </citation>
    <scope>NUCLEOTIDE SEQUENCE [LARGE SCALE GENOMIC DNA]</scope>
</reference>
<keyword evidence="2" id="KW-1185">Reference proteome</keyword>
<gene>
    <name evidence="1" type="ORF">CEXT_558371</name>
</gene>
<evidence type="ECO:0000313" key="2">
    <source>
        <dbReference type="Proteomes" id="UP001054945"/>
    </source>
</evidence>
<accession>A0AAV4Q2E3</accession>
<dbReference type="AlphaFoldDB" id="A0AAV4Q2E3"/>
<sequence length="94" mass="9733">MNGIYACCEFVTQIMTAQITVCTGCVCGYSISGSMRAPPSCQEGGNWPGSRCASGVTRGVGCCVCSDRGESGCESVSGMHATCRDSVLEVTRFA</sequence>
<dbReference type="EMBL" id="BPLR01005477">
    <property type="protein sequence ID" value="GIY02654.1"/>
    <property type="molecule type" value="Genomic_DNA"/>
</dbReference>
<protein>
    <submittedName>
        <fullName evidence="1">Uncharacterized protein</fullName>
    </submittedName>
</protein>